<keyword evidence="6" id="KW-0627">Porphyrin biosynthesis</keyword>
<evidence type="ECO:0000256" key="2">
    <source>
        <dbReference type="ARBA" id="ARBA00008133"/>
    </source>
</evidence>
<dbReference type="GO" id="GO:0006780">
    <property type="term" value="P:uroporphyrinogen III biosynthetic process"/>
    <property type="evidence" value="ECO:0007669"/>
    <property type="project" value="InterPro"/>
</dbReference>
<comment type="function">
    <text evidence="11">Catalyzes cyclization of the linear tetrapyrrole, hydroxymethylbilane, to the macrocyclic uroporphyrinogen III, the branch point for the various sub-pathways leading to the wide diversity of porphyrins. Porphyrins act as cofactors for a multitude of enzymes that perform a variety of processes within the cell such as methionine synthesis (vitamin B12) or oxygen transport (heme).</text>
</comment>
<evidence type="ECO:0000256" key="4">
    <source>
        <dbReference type="ARBA" id="ARBA00023133"/>
    </source>
</evidence>
<dbReference type="SUPFAM" id="SSF69618">
    <property type="entry name" value="HemD-like"/>
    <property type="match status" value="1"/>
</dbReference>
<dbReference type="Pfam" id="PF02602">
    <property type="entry name" value="HEM4"/>
    <property type="match status" value="1"/>
</dbReference>
<comment type="pathway">
    <text evidence="1">Porphyrin-containing compound metabolism; protoporphyrin-IX biosynthesis; coproporphyrinogen-III from 5-aminolevulinate: step 3/4.</text>
</comment>
<keyword evidence="14" id="KW-1185">Reference proteome</keyword>
<sequence>MCCKDVVFCKGLSGKTISLEKYTQIFTAAGFNCKILSSLSFLFVNTDKLNNCLQKTDAYSGFVFTSPRAVEAVHRAIKENDSIHNFWKQHPAYCVGPSTETTAKNLLKLENCVGSHCGNAHDLAKLITQIHKNNNKPILYPCSAIARDTIQLVFENEGIAFDKIISYNTLPSETLENDLLNIVNDTEQIFIFFSPSIVKFIMNIAEKHNLIKNMKFVAIGEVTGETLKQYGVEIHAIAEKPEPESLLQSIQN</sequence>
<comment type="catalytic activity">
    <reaction evidence="10">
        <text>hydroxymethylbilane = uroporphyrinogen III + H2O</text>
        <dbReference type="Rhea" id="RHEA:18965"/>
        <dbReference type="ChEBI" id="CHEBI:15377"/>
        <dbReference type="ChEBI" id="CHEBI:57308"/>
        <dbReference type="ChEBI" id="CHEBI:57845"/>
        <dbReference type="EC" id="4.2.1.75"/>
    </reaction>
</comment>
<evidence type="ECO:0000256" key="11">
    <source>
        <dbReference type="ARBA" id="ARBA00060039"/>
    </source>
</evidence>
<dbReference type="OrthoDB" id="5595751at2759"/>
<dbReference type="GO" id="GO:0006782">
    <property type="term" value="P:protoporphyrinogen IX biosynthetic process"/>
    <property type="evidence" value="ECO:0007669"/>
    <property type="project" value="UniProtKB-UniPathway"/>
</dbReference>
<evidence type="ECO:0000256" key="3">
    <source>
        <dbReference type="ARBA" id="ARBA00013109"/>
    </source>
</evidence>
<evidence type="ECO:0000256" key="7">
    <source>
        <dbReference type="ARBA" id="ARBA00031702"/>
    </source>
</evidence>
<evidence type="ECO:0000313" key="14">
    <source>
        <dbReference type="Proteomes" id="UP000639338"/>
    </source>
</evidence>
<keyword evidence="4" id="KW-0350">Heme biosynthesis</keyword>
<dbReference type="Gene3D" id="3.40.50.10090">
    <property type="match status" value="2"/>
</dbReference>
<dbReference type="PANTHER" id="PTHR12390:SF0">
    <property type="entry name" value="UROPORPHYRINOGEN-III SYNTHASE"/>
    <property type="match status" value="1"/>
</dbReference>
<dbReference type="GO" id="GO:0006785">
    <property type="term" value="P:heme B biosynthetic process"/>
    <property type="evidence" value="ECO:0007669"/>
    <property type="project" value="UniProtKB-ARBA"/>
</dbReference>
<dbReference type="EMBL" id="JACMRX010000001">
    <property type="protein sequence ID" value="KAF7997793.1"/>
    <property type="molecule type" value="Genomic_DNA"/>
</dbReference>
<proteinExistence type="inferred from homology"/>
<dbReference type="FunFam" id="3.40.50.10090:FF:000003">
    <property type="entry name" value="uroporphyrinogen-III synthase"/>
    <property type="match status" value="1"/>
</dbReference>
<dbReference type="Proteomes" id="UP000639338">
    <property type="component" value="Unassembled WGS sequence"/>
</dbReference>
<gene>
    <name evidence="13" type="ORF">HCN44_009191</name>
</gene>
<evidence type="ECO:0000256" key="1">
    <source>
        <dbReference type="ARBA" id="ARBA00004772"/>
    </source>
</evidence>
<dbReference type="InterPro" id="IPR039793">
    <property type="entry name" value="UROS/Hem4"/>
</dbReference>
<evidence type="ECO:0000313" key="13">
    <source>
        <dbReference type="EMBL" id="KAF7997793.1"/>
    </source>
</evidence>
<evidence type="ECO:0000256" key="8">
    <source>
        <dbReference type="ARBA" id="ARBA00032649"/>
    </source>
</evidence>
<evidence type="ECO:0000259" key="12">
    <source>
        <dbReference type="Pfam" id="PF02602"/>
    </source>
</evidence>
<keyword evidence="5" id="KW-0456">Lyase</keyword>
<name>A0A834Y608_APHGI</name>
<evidence type="ECO:0000256" key="10">
    <source>
        <dbReference type="ARBA" id="ARBA00048617"/>
    </source>
</evidence>
<protein>
    <recommendedName>
        <fullName evidence="9">Uroporphyrinogen-III synthase</fullName>
        <ecNumber evidence="3">4.2.1.75</ecNumber>
    </recommendedName>
    <alternativeName>
        <fullName evidence="8">Hydroxymethylbilane hydrolyase [cyclizing]</fullName>
    </alternativeName>
    <alternativeName>
        <fullName evidence="7">Uroporphyrinogen-III cosynthase</fullName>
    </alternativeName>
</protein>
<dbReference type="InterPro" id="IPR003754">
    <property type="entry name" value="4pyrrol_synth_uPrphyn_synth"/>
</dbReference>
<feature type="domain" description="Tetrapyrrole biosynthesis uroporphyrinogen III synthase" evidence="12">
    <location>
        <begin position="22"/>
        <end position="248"/>
    </location>
</feature>
<comment type="caution">
    <text evidence="13">The sequence shown here is derived from an EMBL/GenBank/DDBJ whole genome shotgun (WGS) entry which is preliminary data.</text>
</comment>
<dbReference type="AlphaFoldDB" id="A0A834Y608"/>
<dbReference type="PANTHER" id="PTHR12390">
    <property type="entry name" value="UROPORPHYRINOGEN III SYNTHASE"/>
    <property type="match status" value="1"/>
</dbReference>
<evidence type="ECO:0000256" key="9">
    <source>
        <dbReference type="ARBA" id="ARBA00040167"/>
    </source>
</evidence>
<dbReference type="EC" id="4.2.1.75" evidence="3"/>
<dbReference type="UniPathway" id="UPA00251">
    <property type="reaction ID" value="UER00320"/>
</dbReference>
<reference evidence="13 14" key="1">
    <citation type="submission" date="2020-08" db="EMBL/GenBank/DDBJ databases">
        <title>Aphidius gifuensis genome sequencing and assembly.</title>
        <authorList>
            <person name="Du Z."/>
        </authorList>
    </citation>
    <scope>NUCLEOTIDE SEQUENCE [LARGE SCALE GENOMIC DNA]</scope>
    <source>
        <strain evidence="13">YNYX2018</strain>
        <tissue evidence="13">Adults</tissue>
    </source>
</reference>
<organism evidence="13 14">
    <name type="scientific">Aphidius gifuensis</name>
    <name type="common">Parasitoid wasp</name>
    <dbReference type="NCBI Taxonomy" id="684658"/>
    <lineage>
        <taxon>Eukaryota</taxon>
        <taxon>Metazoa</taxon>
        <taxon>Ecdysozoa</taxon>
        <taxon>Arthropoda</taxon>
        <taxon>Hexapoda</taxon>
        <taxon>Insecta</taxon>
        <taxon>Pterygota</taxon>
        <taxon>Neoptera</taxon>
        <taxon>Endopterygota</taxon>
        <taxon>Hymenoptera</taxon>
        <taxon>Apocrita</taxon>
        <taxon>Ichneumonoidea</taxon>
        <taxon>Braconidae</taxon>
        <taxon>Aphidiinae</taxon>
        <taxon>Aphidius</taxon>
    </lineage>
</organism>
<dbReference type="CDD" id="cd06578">
    <property type="entry name" value="HemD"/>
    <property type="match status" value="1"/>
</dbReference>
<evidence type="ECO:0000256" key="6">
    <source>
        <dbReference type="ARBA" id="ARBA00023244"/>
    </source>
</evidence>
<comment type="similarity">
    <text evidence="2">Belongs to the uroporphyrinogen-III synthase family.</text>
</comment>
<dbReference type="GO" id="GO:0005829">
    <property type="term" value="C:cytosol"/>
    <property type="evidence" value="ECO:0007669"/>
    <property type="project" value="TreeGrafter"/>
</dbReference>
<dbReference type="InterPro" id="IPR036108">
    <property type="entry name" value="4pyrrol_syn_uPrphyn_synt_sf"/>
</dbReference>
<dbReference type="GO" id="GO:0004852">
    <property type="term" value="F:uroporphyrinogen-III synthase activity"/>
    <property type="evidence" value="ECO:0007669"/>
    <property type="project" value="UniProtKB-EC"/>
</dbReference>
<evidence type="ECO:0000256" key="5">
    <source>
        <dbReference type="ARBA" id="ARBA00023239"/>
    </source>
</evidence>
<accession>A0A834Y608</accession>